<dbReference type="EMBL" id="LAYC01000001">
    <property type="protein sequence ID" value="KYK60788.1"/>
    <property type="molecule type" value="Genomic_DNA"/>
</dbReference>
<feature type="chain" id="PRO_5012768658" evidence="2">
    <location>
        <begin position="16"/>
        <end position="301"/>
    </location>
</feature>
<dbReference type="InParanoid" id="A0A151GUN1"/>
<gene>
    <name evidence="3" type="ORF">DCS_01926</name>
</gene>
<feature type="region of interest" description="Disordered" evidence="1">
    <location>
        <begin position="279"/>
        <end position="301"/>
    </location>
</feature>
<evidence type="ECO:0000256" key="2">
    <source>
        <dbReference type="SAM" id="SignalP"/>
    </source>
</evidence>
<keyword evidence="2" id="KW-0732">Signal</keyword>
<evidence type="ECO:0000256" key="1">
    <source>
        <dbReference type="SAM" id="MobiDB-lite"/>
    </source>
</evidence>
<dbReference type="Proteomes" id="UP000076580">
    <property type="component" value="Chromosome 01"/>
</dbReference>
<keyword evidence="4" id="KW-1185">Reference proteome</keyword>
<proteinExistence type="predicted"/>
<dbReference type="AlphaFoldDB" id="A0A151GUN1"/>
<dbReference type="RefSeq" id="XP_040660140.1">
    <property type="nucleotide sequence ID" value="XM_040799257.1"/>
</dbReference>
<evidence type="ECO:0000313" key="3">
    <source>
        <dbReference type="EMBL" id="KYK60788.1"/>
    </source>
</evidence>
<sequence length="301" mass="33903">MLSLLLALLAAPVAGNMLHRYRSDKLFKRTCHKFCAQALLSDHAHPWPLNERPWEFAPRIVREACWRSESACWVPGYKVPAMLHLGGPGDSPEWRNMTVTVEGVFDPSDERRTKGSMLEMMTLLLKAQHVERFTKYLKPGIVRTANGTGMVHADESIVADRLAIYSTPQSFGVTIGRHGKDEPGHSWLSVQLNTDLNSIPMEGLCARFIDTPSIKILVRTLRRRSEMSRCQLGYVECLHRAELGKPDLSREEYVSPAIKILLAEELERMAGRKLASFHEAEPEEPAMQRDEHGPGSSHNVT</sequence>
<feature type="compositionally biased region" description="Basic and acidic residues" evidence="1">
    <location>
        <begin position="279"/>
        <end position="293"/>
    </location>
</feature>
<feature type="signal peptide" evidence="2">
    <location>
        <begin position="1"/>
        <end position="15"/>
    </location>
</feature>
<dbReference type="GeneID" id="63714569"/>
<protein>
    <submittedName>
        <fullName evidence="3">Uncharacterized protein</fullName>
    </submittedName>
</protein>
<accession>A0A151GUN1</accession>
<organism evidence="3 4">
    <name type="scientific">Drechmeria coniospora</name>
    <name type="common">Nematophagous fungus</name>
    <name type="synonym">Meria coniospora</name>
    <dbReference type="NCBI Taxonomy" id="98403"/>
    <lineage>
        <taxon>Eukaryota</taxon>
        <taxon>Fungi</taxon>
        <taxon>Dikarya</taxon>
        <taxon>Ascomycota</taxon>
        <taxon>Pezizomycotina</taxon>
        <taxon>Sordariomycetes</taxon>
        <taxon>Hypocreomycetidae</taxon>
        <taxon>Hypocreales</taxon>
        <taxon>Ophiocordycipitaceae</taxon>
        <taxon>Drechmeria</taxon>
    </lineage>
</organism>
<comment type="caution">
    <text evidence="3">The sequence shown here is derived from an EMBL/GenBank/DDBJ whole genome shotgun (WGS) entry which is preliminary data.</text>
</comment>
<reference evidence="3 4" key="1">
    <citation type="journal article" date="2016" name="Sci. Rep.">
        <title>Insights into Adaptations to a Near-Obligate Nematode Endoparasitic Lifestyle from the Finished Genome of Drechmeria coniospora.</title>
        <authorList>
            <person name="Zhang L."/>
            <person name="Zhou Z."/>
            <person name="Guo Q."/>
            <person name="Fokkens L."/>
            <person name="Miskei M."/>
            <person name="Pocsi I."/>
            <person name="Zhang W."/>
            <person name="Chen M."/>
            <person name="Wang L."/>
            <person name="Sun Y."/>
            <person name="Donzelli B.G."/>
            <person name="Gibson D.M."/>
            <person name="Nelson D.R."/>
            <person name="Luo J.G."/>
            <person name="Rep M."/>
            <person name="Liu H."/>
            <person name="Yang S."/>
            <person name="Wang J."/>
            <person name="Krasnoff S.B."/>
            <person name="Xu Y."/>
            <person name="Molnar I."/>
            <person name="Lin M."/>
        </authorList>
    </citation>
    <scope>NUCLEOTIDE SEQUENCE [LARGE SCALE GENOMIC DNA]</scope>
    <source>
        <strain evidence="3 4">ARSEF 6962</strain>
    </source>
</reference>
<evidence type="ECO:0000313" key="4">
    <source>
        <dbReference type="Proteomes" id="UP000076580"/>
    </source>
</evidence>
<name>A0A151GUN1_DRECN</name>